<comment type="function">
    <text evidence="13">Involved in the recovery of exogenous heme iron. Extracts iron from heme while preserving the protoporphyrin ring intact.</text>
</comment>
<dbReference type="Pfam" id="PF04261">
    <property type="entry name" value="Dyp_perox_N"/>
    <property type="match status" value="1"/>
</dbReference>
<dbReference type="PROSITE" id="PS51318">
    <property type="entry name" value="TAT"/>
    <property type="match status" value="1"/>
</dbReference>
<accession>A0ABU0GG74</accession>
<sequence length="468" mass="48499">MTDATAPAPDPDAPAGTAPAPGPSPRGVSRRALLGWGGAVAVGAGLAGLGAGRATAPAPAPAAAPTAAARTYAFTGRHQAGVVTPAQDRLYAAAFDLTTTDRGELVDLLRRWTVMAARLTQGLPAGPLGPTSGPYDAPPDDTGEALDLPPAGLTVTVGFGRSLFVGTPGPDGTPGVDRFGLADRLPAALVALPQFAGDALDPARCDGDLVVQACADDPQVAVHAIRNLSRAAFGTATLRWAQLGYGRTSSTSTAQRTPRNLFGFKDGTANVMAEETAALDEHVWVQPGDDAAADWLAGGSYLVARRIRMTIETWDRSSLREQEAVVGRTKAEGAPLSGGAEHSEPDFAREGRGGRPLIPVDSHVALAHPTRNGGARMLRRGYNFTDGNDALGRLDAGLFFLAFVRDPRTQYVPMQARMSREDRLQEYLQHTGSGLYAVPPGVASLPTGADGGAVMMADGAFWGDTLLG</sequence>
<keyword evidence="5" id="KW-0732">Signal</keyword>
<evidence type="ECO:0000259" key="15">
    <source>
        <dbReference type="Pfam" id="PF04261"/>
    </source>
</evidence>
<evidence type="ECO:0000256" key="3">
    <source>
        <dbReference type="ARBA" id="ARBA00022617"/>
    </source>
</evidence>
<dbReference type="InterPro" id="IPR006311">
    <property type="entry name" value="TAT_signal"/>
</dbReference>
<feature type="compositionally biased region" description="Low complexity" evidence="14">
    <location>
        <begin position="1"/>
        <end position="19"/>
    </location>
</feature>
<evidence type="ECO:0000256" key="10">
    <source>
        <dbReference type="ARBA" id="ARBA00033771"/>
    </source>
</evidence>
<dbReference type="GO" id="GO:0004601">
    <property type="term" value="F:peroxidase activity"/>
    <property type="evidence" value="ECO:0007669"/>
    <property type="project" value="UniProtKB-KW"/>
</dbReference>
<proteinExistence type="inferred from homology"/>
<comment type="cofactor">
    <cofactor evidence="13">
        <name>heme b</name>
        <dbReference type="ChEBI" id="CHEBI:60344"/>
    </cofactor>
    <text evidence="13">Binds 1 heme b (iron(II)-protoporphyrin IX) group non-covalently per subunit.</text>
</comment>
<evidence type="ECO:0000256" key="12">
    <source>
        <dbReference type="ARBA" id="ARBA00048856"/>
    </source>
</evidence>
<evidence type="ECO:0000256" key="9">
    <source>
        <dbReference type="ARBA" id="ARBA00025737"/>
    </source>
</evidence>
<dbReference type="InterPro" id="IPR006313">
    <property type="entry name" value="EfeB/EfeN"/>
</dbReference>
<dbReference type="Pfam" id="PF20628">
    <property type="entry name" value="Dyp_perox_C"/>
    <property type="match status" value="1"/>
</dbReference>
<comment type="similarity">
    <text evidence="9 13">Belongs to the DyP-type peroxidase family.</text>
</comment>
<evidence type="ECO:0000259" key="16">
    <source>
        <dbReference type="Pfam" id="PF20628"/>
    </source>
</evidence>
<dbReference type="InterPro" id="IPR006314">
    <property type="entry name" value="Dyp_peroxidase"/>
</dbReference>
<comment type="subcellular location">
    <subcellularLocation>
        <location evidence="1">Cell envelope</location>
    </subcellularLocation>
</comment>
<keyword evidence="8" id="KW-0456">Lyase</keyword>
<evidence type="ECO:0000256" key="7">
    <source>
        <dbReference type="ARBA" id="ARBA00023004"/>
    </source>
</evidence>
<evidence type="ECO:0000256" key="13">
    <source>
        <dbReference type="RuleBase" id="RU365017"/>
    </source>
</evidence>
<evidence type="ECO:0000256" key="6">
    <source>
        <dbReference type="ARBA" id="ARBA00023002"/>
    </source>
</evidence>
<evidence type="ECO:0000313" key="17">
    <source>
        <dbReference type="EMBL" id="MDQ0424332.1"/>
    </source>
</evidence>
<evidence type="ECO:0000256" key="5">
    <source>
        <dbReference type="ARBA" id="ARBA00022729"/>
    </source>
</evidence>
<evidence type="ECO:0000256" key="2">
    <source>
        <dbReference type="ARBA" id="ARBA00022559"/>
    </source>
</evidence>
<dbReference type="PANTHER" id="PTHR30521">
    <property type="entry name" value="DEFERROCHELATASE/PEROXIDASE"/>
    <property type="match status" value="1"/>
</dbReference>
<keyword evidence="4 13" id="KW-0479">Metal-binding</keyword>
<dbReference type="PANTHER" id="PTHR30521:SF4">
    <property type="entry name" value="DEFERROCHELATASE"/>
    <property type="match status" value="1"/>
</dbReference>
<evidence type="ECO:0000256" key="4">
    <source>
        <dbReference type="ARBA" id="ARBA00022723"/>
    </source>
</evidence>
<protein>
    <recommendedName>
        <fullName evidence="10 13">Deferrochelatase</fullName>
        <ecNumber evidence="13">1.11.1.-</ecNumber>
    </recommendedName>
    <alternativeName>
        <fullName evidence="11 13">Peroxidase EfeB</fullName>
    </alternativeName>
</protein>
<comment type="catalytic activity">
    <reaction evidence="12">
        <text>heme b + 2 H(+) = protoporphyrin IX + Fe(2+)</text>
        <dbReference type="Rhea" id="RHEA:22584"/>
        <dbReference type="ChEBI" id="CHEBI:15378"/>
        <dbReference type="ChEBI" id="CHEBI:29033"/>
        <dbReference type="ChEBI" id="CHEBI:57306"/>
        <dbReference type="ChEBI" id="CHEBI:60344"/>
        <dbReference type="EC" id="4.98.1.1"/>
    </reaction>
    <physiologicalReaction direction="left-to-right" evidence="12">
        <dbReference type="Rhea" id="RHEA:22585"/>
    </physiologicalReaction>
</comment>
<feature type="domain" description="Dyp-type peroxidase N-terminal" evidence="15">
    <location>
        <begin position="79"/>
        <end position="245"/>
    </location>
</feature>
<dbReference type="Proteomes" id="UP001240250">
    <property type="component" value="Unassembled WGS sequence"/>
</dbReference>
<evidence type="ECO:0000256" key="11">
    <source>
        <dbReference type="ARBA" id="ARBA00033775"/>
    </source>
</evidence>
<dbReference type="PROSITE" id="PS51404">
    <property type="entry name" value="DYP_PEROXIDASE"/>
    <property type="match status" value="1"/>
</dbReference>
<evidence type="ECO:0000256" key="14">
    <source>
        <dbReference type="SAM" id="MobiDB-lite"/>
    </source>
</evidence>
<keyword evidence="6 13" id="KW-0560">Oxidoreductase</keyword>
<name>A0ABU0GG74_9CELL</name>
<dbReference type="EC" id="1.11.1.-" evidence="13"/>
<dbReference type="SUPFAM" id="SSF54909">
    <property type="entry name" value="Dimeric alpha+beta barrel"/>
    <property type="match status" value="1"/>
</dbReference>
<gene>
    <name evidence="17" type="ORF">JO380_000713</name>
</gene>
<comment type="caution">
    <text evidence="17">The sequence shown here is derived from an EMBL/GenBank/DDBJ whole genome shotgun (WGS) entry which is preliminary data.</text>
</comment>
<keyword evidence="18" id="KW-1185">Reference proteome</keyword>
<feature type="region of interest" description="Disordered" evidence="14">
    <location>
        <begin position="326"/>
        <end position="347"/>
    </location>
</feature>
<evidence type="ECO:0000256" key="1">
    <source>
        <dbReference type="ARBA" id="ARBA00004196"/>
    </source>
</evidence>
<evidence type="ECO:0000313" key="18">
    <source>
        <dbReference type="Proteomes" id="UP001240250"/>
    </source>
</evidence>
<dbReference type="NCBIfam" id="TIGR01412">
    <property type="entry name" value="tat_substr_1"/>
    <property type="match status" value="1"/>
</dbReference>
<evidence type="ECO:0000256" key="8">
    <source>
        <dbReference type="ARBA" id="ARBA00023239"/>
    </source>
</evidence>
<feature type="region of interest" description="Disordered" evidence="14">
    <location>
        <begin position="1"/>
        <end position="29"/>
    </location>
</feature>
<dbReference type="InterPro" id="IPR048327">
    <property type="entry name" value="Dyp_perox_N"/>
</dbReference>
<keyword evidence="7 13" id="KW-0408">Iron</keyword>
<keyword evidence="2 13" id="KW-0575">Peroxidase</keyword>
<organism evidence="17 18">
    <name type="scientific">Cellulomonas iranensis</name>
    <dbReference type="NCBI Taxonomy" id="76862"/>
    <lineage>
        <taxon>Bacteria</taxon>
        <taxon>Bacillati</taxon>
        <taxon>Actinomycetota</taxon>
        <taxon>Actinomycetes</taxon>
        <taxon>Micrococcales</taxon>
        <taxon>Cellulomonadaceae</taxon>
        <taxon>Cellulomonas</taxon>
    </lineage>
</organism>
<dbReference type="NCBIfam" id="TIGR01413">
    <property type="entry name" value="Dyp_perox_fam"/>
    <property type="match status" value="1"/>
</dbReference>
<dbReference type="InterPro" id="IPR011008">
    <property type="entry name" value="Dimeric_a/b-barrel"/>
</dbReference>
<keyword evidence="3 13" id="KW-0349">Heme</keyword>
<dbReference type="RefSeq" id="WP_070318797.1">
    <property type="nucleotide sequence ID" value="NZ_CP194061.1"/>
</dbReference>
<feature type="domain" description="Dyp-type peroxidase C-terminal" evidence="16">
    <location>
        <begin position="257"/>
        <end position="442"/>
    </location>
</feature>
<dbReference type="EMBL" id="JAUSVM010000001">
    <property type="protein sequence ID" value="MDQ0424332.1"/>
    <property type="molecule type" value="Genomic_DNA"/>
</dbReference>
<reference evidence="17 18" key="1">
    <citation type="submission" date="2023-07" db="EMBL/GenBank/DDBJ databases">
        <title>Sequencing the genomes of 1000 actinobacteria strains.</title>
        <authorList>
            <person name="Klenk H.-P."/>
        </authorList>
    </citation>
    <scope>NUCLEOTIDE SEQUENCE [LARGE SCALE GENOMIC DNA]</scope>
    <source>
        <strain evidence="17 18">DSM 14785</strain>
    </source>
</reference>
<dbReference type="InterPro" id="IPR048328">
    <property type="entry name" value="Dyp_perox_C"/>
</dbReference>